<keyword evidence="4 5" id="KW-0472">Membrane</keyword>
<evidence type="ECO:0000256" key="5">
    <source>
        <dbReference type="SAM" id="Phobius"/>
    </source>
</evidence>
<evidence type="ECO:0000256" key="2">
    <source>
        <dbReference type="ARBA" id="ARBA00022692"/>
    </source>
</evidence>
<dbReference type="InterPro" id="IPR005828">
    <property type="entry name" value="MFS_sugar_transport-like"/>
</dbReference>
<evidence type="ECO:0000313" key="7">
    <source>
        <dbReference type="Proteomes" id="UP000270094"/>
    </source>
</evidence>
<dbReference type="AlphaFoldDB" id="A0A3P7KR88"/>
<feature type="transmembrane region" description="Helical" evidence="5">
    <location>
        <begin position="28"/>
        <end position="48"/>
    </location>
</feature>
<dbReference type="EMBL" id="UYYB01014554">
    <property type="protein sequence ID" value="VDM70058.1"/>
    <property type="molecule type" value="Genomic_DNA"/>
</dbReference>
<name>A0A3P7KR88_STRVU</name>
<dbReference type="Proteomes" id="UP000270094">
    <property type="component" value="Unassembled WGS sequence"/>
</dbReference>
<organism evidence="6 7">
    <name type="scientific">Strongylus vulgaris</name>
    <name type="common">Blood worm</name>
    <dbReference type="NCBI Taxonomy" id="40348"/>
    <lineage>
        <taxon>Eukaryota</taxon>
        <taxon>Metazoa</taxon>
        <taxon>Ecdysozoa</taxon>
        <taxon>Nematoda</taxon>
        <taxon>Chromadorea</taxon>
        <taxon>Rhabditida</taxon>
        <taxon>Rhabditina</taxon>
        <taxon>Rhabditomorpha</taxon>
        <taxon>Strongyloidea</taxon>
        <taxon>Strongylidae</taxon>
        <taxon>Strongylus</taxon>
    </lineage>
</organism>
<proteinExistence type="predicted"/>
<gene>
    <name evidence="6" type="ORF">SVUK_LOCUS5056</name>
</gene>
<evidence type="ECO:0000256" key="4">
    <source>
        <dbReference type="ARBA" id="ARBA00023136"/>
    </source>
</evidence>
<keyword evidence="7" id="KW-1185">Reference proteome</keyword>
<dbReference type="GO" id="GO:0016020">
    <property type="term" value="C:membrane"/>
    <property type="evidence" value="ECO:0007669"/>
    <property type="project" value="UniProtKB-SubCell"/>
</dbReference>
<keyword evidence="3 5" id="KW-1133">Transmembrane helix</keyword>
<dbReference type="SUPFAM" id="SSF103473">
    <property type="entry name" value="MFS general substrate transporter"/>
    <property type="match status" value="1"/>
</dbReference>
<protein>
    <recommendedName>
        <fullName evidence="8">Major facilitator superfamily (MFS) profile domain-containing protein</fullName>
    </recommendedName>
</protein>
<dbReference type="Gene3D" id="1.20.1250.20">
    <property type="entry name" value="MFS general substrate transporter like domains"/>
    <property type="match status" value="1"/>
</dbReference>
<evidence type="ECO:0000256" key="1">
    <source>
        <dbReference type="ARBA" id="ARBA00004370"/>
    </source>
</evidence>
<evidence type="ECO:0000256" key="3">
    <source>
        <dbReference type="ARBA" id="ARBA00022989"/>
    </source>
</evidence>
<dbReference type="GO" id="GO:0022857">
    <property type="term" value="F:transmembrane transporter activity"/>
    <property type="evidence" value="ECO:0007669"/>
    <property type="project" value="InterPro"/>
</dbReference>
<comment type="subcellular location">
    <subcellularLocation>
        <location evidence="1">Membrane</location>
    </subcellularLocation>
</comment>
<keyword evidence="2 5" id="KW-0812">Transmembrane</keyword>
<accession>A0A3P7KR88</accession>
<sequence>MWINMAITWSPNMPPIALMAWLTKEWRLFALVNGIVCIPGILFCLVFISESPRWLIHKGKIGAATDIMKNEFCRGKIGEEVESIVIRECELSHRADAKKRKYSIHHLFYSRKLATITIVLAFS</sequence>
<dbReference type="InterPro" id="IPR036259">
    <property type="entry name" value="MFS_trans_sf"/>
</dbReference>
<evidence type="ECO:0008006" key="8">
    <source>
        <dbReference type="Google" id="ProtNLM"/>
    </source>
</evidence>
<dbReference type="OrthoDB" id="5815273at2759"/>
<dbReference type="Pfam" id="PF00083">
    <property type="entry name" value="Sugar_tr"/>
    <property type="match status" value="1"/>
</dbReference>
<evidence type="ECO:0000313" key="6">
    <source>
        <dbReference type="EMBL" id="VDM70058.1"/>
    </source>
</evidence>
<reference evidence="6 7" key="1">
    <citation type="submission" date="2018-11" db="EMBL/GenBank/DDBJ databases">
        <authorList>
            <consortium name="Pathogen Informatics"/>
        </authorList>
    </citation>
    <scope>NUCLEOTIDE SEQUENCE [LARGE SCALE GENOMIC DNA]</scope>
</reference>